<dbReference type="Gramene" id="KOM58237">
    <property type="protein sequence ID" value="KOM58237"/>
    <property type="gene ID" value="LR48_Vigan11g127100"/>
</dbReference>
<name>A0A0L9VTP7_PHAAN</name>
<evidence type="ECO:0000313" key="2">
    <source>
        <dbReference type="Proteomes" id="UP000053144"/>
    </source>
</evidence>
<dbReference type="EMBL" id="CM003381">
    <property type="protein sequence ID" value="KOM58237.1"/>
    <property type="molecule type" value="Genomic_DNA"/>
</dbReference>
<gene>
    <name evidence="1" type="ORF">LR48_Vigan11g127100</name>
</gene>
<reference evidence="2" key="1">
    <citation type="journal article" date="2015" name="Proc. Natl. Acad. Sci. U.S.A.">
        <title>Genome sequencing of adzuki bean (Vigna angularis) provides insight into high starch and low fat accumulation and domestication.</title>
        <authorList>
            <person name="Yang K."/>
            <person name="Tian Z."/>
            <person name="Chen C."/>
            <person name="Luo L."/>
            <person name="Zhao B."/>
            <person name="Wang Z."/>
            <person name="Yu L."/>
            <person name="Li Y."/>
            <person name="Sun Y."/>
            <person name="Li W."/>
            <person name="Chen Y."/>
            <person name="Li Y."/>
            <person name="Zhang Y."/>
            <person name="Ai D."/>
            <person name="Zhao J."/>
            <person name="Shang C."/>
            <person name="Ma Y."/>
            <person name="Wu B."/>
            <person name="Wang M."/>
            <person name="Gao L."/>
            <person name="Sun D."/>
            <person name="Zhang P."/>
            <person name="Guo F."/>
            <person name="Wang W."/>
            <person name="Li Y."/>
            <person name="Wang J."/>
            <person name="Varshney R.K."/>
            <person name="Wang J."/>
            <person name="Ling H.Q."/>
            <person name="Wan P."/>
        </authorList>
    </citation>
    <scope>NUCLEOTIDE SEQUENCE</scope>
    <source>
        <strain evidence="2">cv. Jingnong 6</strain>
    </source>
</reference>
<evidence type="ECO:0000313" key="1">
    <source>
        <dbReference type="EMBL" id="KOM58237.1"/>
    </source>
</evidence>
<accession>A0A0L9VTP7</accession>
<sequence length="126" mass="14194">MREDRDWEVNKLFGKVKNAFGSYCGKTMELVLSGDAPCRRATWPPGGLIRRPLWRARRWFPSAFDFDGSGINGRHGCVRLKMEVEFPYYTCNALEEILHGRVIIKLGSMAGSPNGLDDQPQGANFS</sequence>
<protein>
    <submittedName>
        <fullName evidence="1">Uncharacterized protein</fullName>
    </submittedName>
</protein>
<proteinExistence type="predicted"/>
<dbReference type="AlphaFoldDB" id="A0A0L9VTP7"/>
<dbReference type="Proteomes" id="UP000053144">
    <property type="component" value="Chromosome 11"/>
</dbReference>
<organism evidence="1 2">
    <name type="scientific">Phaseolus angularis</name>
    <name type="common">Azuki bean</name>
    <name type="synonym">Vigna angularis</name>
    <dbReference type="NCBI Taxonomy" id="3914"/>
    <lineage>
        <taxon>Eukaryota</taxon>
        <taxon>Viridiplantae</taxon>
        <taxon>Streptophyta</taxon>
        <taxon>Embryophyta</taxon>
        <taxon>Tracheophyta</taxon>
        <taxon>Spermatophyta</taxon>
        <taxon>Magnoliopsida</taxon>
        <taxon>eudicotyledons</taxon>
        <taxon>Gunneridae</taxon>
        <taxon>Pentapetalae</taxon>
        <taxon>rosids</taxon>
        <taxon>fabids</taxon>
        <taxon>Fabales</taxon>
        <taxon>Fabaceae</taxon>
        <taxon>Papilionoideae</taxon>
        <taxon>50 kb inversion clade</taxon>
        <taxon>NPAAA clade</taxon>
        <taxon>indigoferoid/millettioid clade</taxon>
        <taxon>Phaseoleae</taxon>
        <taxon>Vigna</taxon>
    </lineage>
</organism>